<dbReference type="GeneID" id="113491632"/>
<dbReference type="KEGG" id="tnl:113491632"/>
<evidence type="ECO:0000259" key="2">
    <source>
        <dbReference type="SMART" id="SM01131"/>
    </source>
</evidence>
<dbReference type="InParanoid" id="A0A7E5V895"/>
<reference evidence="4" key="1">
    <citation type="submission" date="2025-08" db="UniProtKB">
        <authorList>
            <consortium name="RefSeq"/>
        </authorList>
    </citation>
    <scope>IDENTIFICATION</scope>
</reference>
<gene>
    <name evidence="4" type="primary">LOC113491632</name>
</gene>
<evidence type="ECO:0000313" key="4">
    <source>
        <dbReference type="RefSeq" id="XP_026724501.1"/>
    </source>
</evidence>
<dbReference type="Gene3D" id="3.90.1640.10">
    <property type="entry name" value="inorganic pyrophosphatase (n-terminal core)"/>
    <property type="match status" value="1"/>
</dbReference>
<dbReference type="Pfam" id="PF02833">
    <property type="entry name" value="DHHA2"/>
    <property type="match status" value="1"/>
</dbReference>
<evidence type="ECO:0000313" key="3">
    <source>
        <dbReference type="Proteomes" id="UP000322000"/>
    </source>
</evidence>
<dbReference type="PANTHER" id="PTHR12112:SF39">
    <property type="entry name" value="EG:152A3.5 PROTEIN (FBGN0003116_PN PROTEIN)"/>
    <property type="match status" value="1"/>
</dbReference>
<dbReference type="RefSeq" id="XP_026724501.1">
    <property type="nucleotide sequence ID" value="XM_026868700.1"/>
</dbReference>
<evidence type="ECO:0000256" key="1">
    <source>
        <dbReference type="ARBA" id="ARBA00010331"/>
    </source>
</evidence>
<accession>A0A7E5V895</accession>
<dbReference type="CTD" id="18936"/>
<dbReference type="InterPro" id="IPR038222">
    <property type="entry name" value="DHHA2_dom_sf"/>
</dbReference>
<keyword evidence="3" id="KW-1185">Reference proteome</keyword>
<dbReference type="Proteomes" id="UP000322000">
    <property type="component" value="Chromosome 3"/>
</dbReference>
<feature type="domain" description="DHHA2" evidence="2">
    <location>
        <begin position="249"/>
        <end position="389"/>
    </location>
</feature>
<dbReference type="InterPro" id="IPR004097">
    <property type="entry name" value="DHHA2"/>
</dbReference>
<dbReference type="FunCoup" id="A0A7E5V895">
    <property type="interactions" value="342"/>
</dbReference>
<comment type="similarity">
    <text evidence="1">Belongs to the PPase class C family. Prune subfamily.</text>
</comment>
<dbReference type="InterPro" id="IPR038763">
    <property type="entry name" value="DHH_sf"/>
</dbReference>
<proteinExistence type="inferred from homology"/>
<name>A0A7E5V895_TRINI</name>
<dbReference type="Gene3D" id="3.10.310.20">
    <property type="entry name" value="DHHA2 domain"/>
    <property type="match status" value="1"/>
</dbReference>
<dbReference type="OrthoDB" id="374045at2759"/>
<dbReference type="SMART" id="SM01131">
    <property type="entry name" value="DHHA2"/>
    <property type="match status" value="1"/>
</dbReference>
<dbReference type="AlphaFoldDB" id="A0A7E5V895"/>
<dbReference type="GO" id="GO:0005737">
    <property type="term" value="C:cytoplasm"/>
    <property type="evidence" value="ECO:0007669"/>
    <property type="project" value="InterPro"/>
</dbReference>
<dbReference type="GO" id="GO:0004309">
    <property type="term" value="F:exopolyphosphatase activity"/>
    <property type="evidence" value="ECO:0007669"/>
    <property type="project" value="TreeGrafter"/>
</dbReference>
<protein>
    <submittedName>
        <fullName evidence="4">Exopolyphosphatase PRUNE1</fullName>
    </submittedName>
</protein>
<dbReference type="SUPFAM" id="SSF64182">
    <property type="entry name" value="DHH phosphoesterases"/>
    <property type="match status" value="1"/>
</dbReference>
<sequence length="392" mass="44281">MDDYFAAAITKLNSNFYGELNLVIGNESCDLDSAVSSIVYACFLNWQYNQIKCKVCTKIHRDESIPVKDDIFLPVLNVDRKDYDLKTEVAYFLREKGINENNLIFRDDHDIAQLLNKSKCKVVLVDHHVLAKQDKYLAPYVSEIIDHRPIDRTAWHYKDDTRSTIETVGSCCTLIAQRIKDLGTLVARDVDFFNAYPVCSEMLHATIILDTVNFSKAVDKATPHDEEITLFLESLLKPTDYKEMRTRVLDSLVAARSDVSRLSAAQLLRKDVKTVTDVLVPSFPILVKDFLARPGALQAVTEALSSQSCGIAVLLGMDLTKGLQRDAAVYSPKQSERASVLGKYLSEYNAPSLKLVPEVLAHASEFCYYRQDNLSASRKQYMPALNNFMNRQ</sequence>
<organism evidence="3 4">
    <name type="scientific">Trichoplusia ni</name>
    <name type="common">Cabbage looper</name>
    <dbReference type="NCBI Taxonomy" id="7111"/>
    <lineage>
        <taxon>Eukaryota</taxon>
        <taxon>Metazoa</taxon>
        <taxon>Ecdysozoa</taxon>
        <taxon>Arthropoda</taxon>
        <taxon>Hexapoda</taxon>
        <taxon>Insecta</taxon>
        <taxon>Pterygota</taxon>
        <taxon>Neoptera</taxon>
        <taxon>Endopterygota</taxon>
        <taxon>Lepidoptera</taxon>
        <taxon>Glossata</taxon>
        <taxon>Ditrysia</taxon>
        <taxon>Noctuoidea</taxon>
        <taxon>Noctuidae</taxon>
        <taxon>Plusiinae</taxon>
        <taxon>Trichoplusia</taxon>
    </lineage>
</organism>
<dbReference type="PANTHER" id="PTHR12112">
    <property type="entry name" value="BNIP - RELATED"/>
    <property type="match status" value="1"/>
</dbReference>